<dbReference type="RefSeq" id="WP_275418875.1">
    <property type="nucleotide sequence ID" value="NZ_CP106878.1"/>
</dbReference>
<evidence type="ECO:0000313" key="3">
    <source>
        <dbReference type="Proteomes" id="UP001164718"/>
    </source>
</evidence>
<dbReference type="AlphaFoldDB" id="A0A9E8RXD7"/>
<dbReference type="SUPFAM" id="SSF55166">
    <property type="entry name" value="Hedgehog/DD-peptidase"/>
    <property type="match status" value="1"/>
</dbReference>
<dbReference type="PANTHER" id="PTHR34385:SF1">
    <property type="entry name" value="PEPTIDOGLYCAN L-ALANYL-D-GLUTAMATE ENDOPEPTIDASE CWLK"/>
    <property type="match status" value="1"/>
</dbReference>
<dbReference type="KEGG" id="faf:OE104_07070"/>
<gene>
    <name evidence="2" type="ORF">OE104_07070</name>
</gene>
<dbReference type="GO" id="GO:0008233">
    <property type="term" value="F:peptidase activity"/>
    <property type="evidence" value="ECO:0007669"/>
    <property type="project" value="InterPro"/>
</dbReference>
<proteinExistence type="predicted"/>
<keyword evidence="3" id="KW-1185">Reference proteome</keyword>
<dbReference type="PANTHER" id="PTHR34385">
    <property type="entry name" value="D-ALANYL-D-ALANINE CARBOXYPEPTIDASE"/>
    <property type="match status" value="1"/>
</dbReference>
<dbReference type="InterPro" id="IPR058193">
    <property type="entry name" value="VanY/YodJ_core_dom"/>
</dbReference>
<sequence length="273" mass="31409">MKKLFIGISILFLFYSTGCSNENVANDVDQTQDDTEVEIPENEADVNNSVNEEQSEKEDEFPVQVVFNETEVIGDQTVISNPENLMILVNKQFSLPSDYIPDDLVRPDVAFSFGDLDIEKSYMRKEAAQALEELFAEAKKAGLNLYAVSGYRSFSRQEQIFQNEVNEKGEEYALEAVAYPGQSEHQTGLAMDISSEAVGYLLTEQFEQTDEGIWLKENAHRFGFILRYPKGKEEITGYQFEPWHFRYVGKEIAELIYENDWTLEEFFDHANEY</sequence>
<dbReference type="InterPro" id="IPR052179">
    <property type="entry name" value="DD-CPase-like"/>
</dbReference>
<evidence type="ECO:0000313" key="2">
    <source>
        <dbReference type="EMBL" id="WAA11058.1"/>
    </source>
</evidence>
<dbReference type="InterPro" id="IPR003709">
    <property type="entry name" value="VanY-like_core_dom"/>
</dbReference>
<evidence type="ECO:0000259" key="1">
    <source>
        <dbReference type="Pfam" id="PF02557"/>
    </source>
</evidence>
<dbReference type="CDD" id="cd14852">
    <property type="entry name" value="LD-carboxypeptidase"/>
    <property type="match status" value="1"/>
</dbReference>
<accession>A0A9E8RXD7</accession>
<dbReference type="GO" id="GO:0006508">
    <property type="term" value="P:proteolysis"/>
    <property type="evidence" value="ECO:0007669"/>
    <property type="project" value="InterPro"/>
</dbReference>
<protein>
    <submittedName>
        <fullName evidence="2">M15 family metallopeptidase</fullName>
    </submittedName>
</protein>
<dbReference type="Gene3D" id="3.30.1380.10">
    <property type="match status" value="1"/>
</dbReference>
<name>A0A9E8RXD7_9BACI</name>
<feature type="domain" description="D-alanyl-D-alanine carboxypeptidase-like core" evidence="1">
    <location>
        <begin position="121"/>
        <end position="250"/>
    </location>
</feature>
<dbReference type="Proteomes" id="UP001164718">
    <property type="component" value="Chromosome"/>
</dbReference>
<reference evidence="2" key="1">
    <citation type="submission" date="2022-09" db="EMBL/GenBank/DDBJ databases">
        <title>Complete Genomes of Fervidibacillus albus and Fervidibacillus halotolerans isolated from tidal flat sediments.</title>
        <authorList>
            <person name="Kwon K.K."/>
            <person name="Yang S.-H."/>
            <person name="Park M.J."/>
            <person name="Oh H.-M."/>
        </authorList>
    </citation>
    <scope>NUCLEOTIDE SEQUENCE</scope>
    <source>
        <strain evidence="2">MEBiC13591</strain>
    </source>
</reference>
<organism evidence="2 3">
    <name type="scientific">Fervidibacillus albus</name>
    <dbReference type="NCBI Taxonomy" id="2980026"/>
    <lineage>
        <taxon>Bacteria</taxon>
        <taxon>Bacillati</taxon>
        <taxon>Bacillota</taxon>
        <taxon>Bacilli</taxon>
        <taxon>Bacillales</taxon>
        <taxon>Bacillaceae</taxon>
        <taxon>Fervidibacillus</taxon>
    </lineage>
</organism>
<dbReference type="Pfam" id="PF02557">
    <property type="entry name" value="VanY"/>
    <property type="match status" value="1"/>
</dbReference>
<dbReference type="EMBL" id="CP106878">
    <property type="protein sequence ID" value="WAA11058.1"/>
    <property type="molecule type" value="Genomic_DNA"/>
</dbReference>
<dbReference type="InterPro" id="IPR009045">
    <property type="entry name" value="Zn_M74/Hedgehog-like"/>
</dbReference>